<dbReference type="Pfam" id="PF00169">
    <property type="entry name" value="PH"/>
    <property type="match status" value="1"/>
</dbReference>
<dbReference type="InterPro" id="IPR011992">
    <property type="entry name" value="EF-hand-dom_pair"/>
</dbReference>
<dbReference type="SMART" id="SM00233">
    <property type="entry name" value="PH"/>
    <property type="match status" value="1"/>
</dbReference>
<dbReference type="Gene3D" id="2.30.29.30">
    <property type="entry name" value="Pleckstrin-homology domain (PH domain)/Phosphotyrosine-binding domain (PTB)"/>
    <property type="match status" value="2"/>
</dbReference>
<dbReference type="PROSITE" id="PS50003">
    <property type="entry name" value="PH_DOMAIN"/>
    <property type="match status" value="1"/>
</dbReference>
<dbReference type="InterPro" id="IPR011993">
    <property type="entry name" value="PH-like_dom_sf"/>
</dbReference>
<dbReference type="SUPFAM" id="SSF47473">
    <property type="entry name" value="EF-hand"/>
    <property type="match status" value="1"/>
</dbReference>
<dbReference type="FunFam" id="2.30.29.30:FF:000286">
    <property type="entry name" value="PH-protein kinase domain containing protein"/>
    <property type="match status" value="1"/>
</dbReference>
<reference evidence="2" key="1">
    <citation type="submission" date="2022-08" db="EMBL/GenBank/DDBJ databases">
        <title>Novel sulphate-reducing endosymbionts in the free-living metamonad Anaeramoeba.</title>
        <authorList>
            <person name="Jerlstrom-Hultqvist J."/>
            <person name="Cepicka I."/>
            <person name="Gallot-Lavallee L."/>
            <person name="Salas-Leiva D."/>
            <person name="Curtis B.A."/>
            <person name="Zahonova K."/>
            <person name="Pipaliya S."/>
            <person name="Dacks J."/>
            <person name="Roger A.J."/>
        </authorList>
    </citation>
    <scope>NUCLEOTIDE SEQUENCE</scope>
    <source>
        <strain evidence="2">Busselton2</strain>
    </source>
</reference>
<dbReference type="EMBL" id="JANTQA010000015">
    <property type="protein sequence ID" value="KAJ3448330.1"/>
    <property type="molecule type" value="Genomic_DNA"/>
</dbReference>
<dbReference type="SUPFAM" id="SSF50729">
    <property type="entry name" value="PH domain-like"/>
    <property type="match status" value="2"/>
</dbReference>
<protein>
    <submittedName>
        <fullName evidence="2">Sesquipedalian</fullName>
    </submittedName>
</protein>
<dbReference type="Proteomes" id="UP001146793">
    <property type="component" value="Unassembled WGS sequence"/>
</dbReference>
<proteinExistence type="predicted"/>
<evidence type="ECO:0000313" key="3">
    <source>
        <dbReference type="Proteomes" id="UP001146793"/>
    </source>
</evidence>
<accession>A0AAV8A8I8</accession>
<gene>
    <name evidence="2" type="ORF">M0812_00809</name>
</gene>
<dbReference type="PANTHER" id="PTHR14336">
    <property type="entry name" value="TANDEM PH DOMAIN CONTAINING PROTEIN"/>
    <property type="match status" value="1"/>
</dbReference>
<evidence type="ECO:0000313" key="2">
    <source>
        <dbReference type="EMBL" id="KAJ3448330.1"/>
    </source>
</evidence>
<dbReference type="InterPro" id="IPR051707">
    <property type="entry name" value="PI-Interact_SigTrans_Reg"/>
</dbReference>
<comment type="caution">
    <text evidence="2">The sequence shown here is derived from an EMBL/GenBank/DDBJ whole genome shotgun (WGS) entry which is preliminary data.</text>
</comment>
<dbReference type="AlphaFoldDB" id="A0AAV8A8I8"/>
<dbReference type="InterPro" id="IPR001849">
    <property type="entry name" value="PH_domain"/>
</dbReference>
<dbReference type="Gene3D" id="1.10.238.10">
    <property type="entry name" value="EF-hand"/>
    <property type="match status" value="2"/>
</dbReference>
<sequence length="409" mass="48382">MEKKPPKIPKPLTGYLVKQGGSHKSWKRRFFVLSDLEVYYYKKEPQKEKGSDPLGVISLFGSRVSEITRRQIKKDNAFSIFHPISRDYFCVCKNEEERVKWLHSLNKTIKYSDGLTKPLNNISLLNVNIFDADKITGLEHSISISHPLRRTFLLRTESSSKQQEWLEQIRKARVCFNHKLVEMNKIKSSQLDFLSFYVGSNRKKQILKCVKKWIQERPLFLLDFEDFCEFLNDLDKEKKMKENEKMKSRDYLKQSFNQFDLESFGTIDFRLLLTGIILMSAYKGKKKLNLIFQIFDHDSDGICSFQQILSMFTMFSHLLIDKSKTEVMAFNTQLKCQKKKKKLAYKIDIRDKIRLLSEDNTYELFRQAEKELNIESSISQEKFVQLISNFHYGISSRLEMLPYLLPFKK</sequence>
<name>A0AAV8A8I8_9EUKA</name>
<feature type="domain" description="PH" evidence="1">
    <location>
        <begin position="9"/>
        <end position="110"/>
    </location>
</feature>
<organism evidence="2 3">
    <name type="scientific">Anaeramoeba flamelloides</name>
    <dbReference type="NCBI Taxonomy" id="1746091"/>
    <lineage>
        <taxon>Eukaryota</taxon>
        <taxon>Metamonada</taxon>
        <taxon>Anaeramoebidae</taxon>
        <taxon>Anaeramoeba</taxon>
    </lineage>
</organism>
<evidence type="ECO:0000259" key="1">
    <source>
        <dbReference type="PROSITE" id="PS50003"/>
    </source>
</evidence>